<dbReference type="InterPro" id="IPR000847">
    <property type="entry name" value="LysR_HTH_N"/>
</dbReference>
<reference evidence="3 4" key="1">
    <citation type="submission" date="2019-04" db="EMBL/GenBank/DDBJ databases">
        <authorList>
            <consortium name="Pathogen Informatics"/>
        </authorList>
    </citation>
    <scope>NUCLEOTIDE SEQUENCE [LARGE SCALE GENOMIC DNA]</scope>
    <source>
        <strain evidence="3 4">NCTC9185</strain>
    </source>
</reference>
<dbReference type="InterPro" id="IPR036390">
    <property type="entry name" value="WH_DNA-bd_sf"/>
</dbReference>
<dbReference type="Gene3D" id="1.10.10.10">
    <property type="entry name" value="Winged helix-like DNA-binding domain superfamily/Winged helix DNA-binding domain"/>
    <property type="match status" value="1"/>
</dbReference>
<evidence type="ECO:0000256" key="1">
    <source>
        <dbReference type="ARBA" id="ARBA00009437"/>
    </source>
</evidence>
<dbReference type="Pfam" id="PF00126">
    <property type="entry name" value="HTH_1"/>
    <property type="match status" value="1"/>
</dbReference>
<evidence type="ECO:0000313" key="3">
    <source>
        <dbReference type="EMBL" id="VTN08663.1"/>
    </source>
</evidence>
<dbReference type="InterPro" id="IPR036388">
    <property type="entry name" value="WH-like_DNA-bd_sf"/>
</dbReference>
<dbReference type="AlphaFoldDB" id="A0A4U9CZV2"/>
<accession>A0A4U9CZV2</accession>
<protein>
    <submittedName>
        <fullName evidence="3">Gcv operon activator</fullName>
    </submittedName>
</protein>
<dbReference type="PRINTS" id="PR00039">
    <property type="entry name" value="HTHLYSR"/>
</dbReference>
<name>A0A4U9CZV2_RAOTE</name>
<proteinExistence type="inferred from homology"/>
<feature type="domain" description="HTH lysR-type" evidence="2">
    <location>
        <begin position="6"/>
        <end position="63"/>
    </location>
</feature>
<organism evidence="3 4">
    <name type="scientific">Raoultella terrigena</name>
    <name type="common">Klebsiella terrigena</name>
    <dbReference type="NCBI Taxonomy" id="577"/>
    <lineage>
        <taxon>Bacteria</taxon>
        <taxon>Pseudomonadati</taxon>
        <taxon>Pseudomonadota</taxon>
        <taxon>Gammaproteobacteria</taxon>
        <taxon>Enterobacterales</taxon>
        <taxon>Enterobacteriaceae</taxon>
        <taxon>Klebsiella/Raoultella group</taxon>
        <taxon>Raoultella</taxon>
    </lineage>
</organism>
<evidence type="ECO:0000313" key="4">
    <source>
        <dbReference type="Proteomes" id="UP000339249"/>
    </source>
</evidence>
<gene>
    <name evidence="3" type="primary">gcvA_1</name>
    <name evidence="3" type="ORF">NCTC9185_00541</name>
</gene>
<evidence type="ECO:0000259" key="2">
    <source>
        <dbReference type="PROSITE" id="PS50931"/>
    </source>
</evidence>
<dbReference type="Proteomes" id="UP000339249">
    <property type="component" value="Unassembled WGS sequence"/>
</dbReference>
<dbReference type="InterPro" id="IPR058163">
    <property type="entry name" value="LysR-type_TF_proteobact-type"/>
</dbReference>
<dbReference type="SUPFAM" id="SSF46785">
    <property type="entry name" value="Winged helix' DNA-binding domain"/>
    <property type="match status" value="1"/>
</dbReference>
<dbReference type="PANTHER" id="PTHR30537">
    <property type="entry name" value="HTH-TYPE TRANSCRIPTIONAL REGULATOR"/>
    <property type="match status" value="1"/>
</dbReference>
<comment type="similarity">
    <text evidence="1">Belongs to the LysR transcriptional regulatory family.</text>
</comment>
<sequence>MSRSALPFNTVETFLVTARHLNLTHAARELCLTQGAVSRQIAALEGWFGFPLLNATRAGCACRLRAAPSIRSFSRRLAAWSPSPSRRVSSKRWCA</sequence>
<dbReference type="PANTHER" id="PTHR30537:SF5">
    <property type="entry name" value="HTH-TYPE TRANSCRIPTIONAL ACTIVATOR TTDR-RELATED"/>
    <property type="match status" value="1"/>
</dbReference>
<dbReference type="EMBL" id="CABDVU010000001">
    <property type="protein sequence ID" value="VTN08663.1"/>
    <property type="molecule type" value="Genomic_DNA"/>
</dbReference>
<dbReference type="GO" id="GO:0003700">
    <property type="term" value="F:DNA-binding transcription factor activity"/>
    <property type="evidence" value="ECO:0007669"/>
    <property type="project" value="InterPro"/>
</dbReference>
<dbReference type="PROSITE" id="PS50931">
    <property type="entry name" value="HTH_LYSR"/>
    <property type="match status" value="1"/>
</dbReference>